<dbReference type="Pfam" id="PF13365">
    <property type="entry name" value="Trypsin_2"/>
    <property type="match status" value="1"/>
</dbReference>
<organism evidence="2 3">
    <name type="scientific">Polymorphospora rubra</name>
    <dbReference type="NCBI Taxonomy" id="338584"/>
    <lineage>
        <taxon>Bacteria</taxon>
        <taxon>Bacillati</taxon>
        <taxon>Actinomycetota</taxon>
        <taxon>Actinomycetes</taxon>
        <taxon>Micromonosporales</taxon>
        <taxon>Micromonosporaceae</taxon>
        <taxon>Polymorphospora</taxon>
    </lineage>
</organism>
<dbReference type="PANTHER" id="PTHR22939">
    <property type="entry name" value="SERINE PROTEASE FAMILY S1C HTRA-RELATED"/>
    <property type="match status" value="1"/>
</dbReference>
<proteinExistence type="predicted"/>
<dbReference type="GO" id="GO:0004252">
    <property type="term" value="F:serine-type endopeptidase activity"/>
    <property type="evidence" value="ECO:0007669"/>
    <property type="project" value="InterPro"/>
</dbReference>
<keyword evidence="3" id="KW-1185">Reference proteome</keyword>
<gene>
    <name evidence="2" type="ORF">Prubr_69440</name>
</gene>
<dbReference type="EMBL" id="AP023359">
    <property type="protein sequence ID" value="BCJ69923.1"/>
    <property type="molecule type" value="Genomic_DNA"/>
</dbReference>
<dbReference type="SUPFAM" id="SSF50494">
    <property type="entry name" value="Trypsin-like serine proteases"/>
    <property type="match status" value="1"/>
</dbReference>
<dbReference type="Gene3D" id="2.40.10.120">
    <property type="match status" value="1"/>
</dbReference>
<feature type="compositionally biased region" description="Pro residues" evidence="1">
    <location>
        <begin position="1"/>
        <end position="12"/>
    </location>
</feature>
<feature type="compositionally biased region" description="Basic and acidic residues" evidence="1">
    <location>
        <begin position="68"/>
        <end position="78"/>
    </location>
</feature>
<dbReference type="InterPro" id="IPR001940">
    <property type="entry name" value="Peptidase_S1C"/>
</dbReference>
<evidence type="ECO:0000313" key="3">
    <source>
        <dbReference type="Proteomes" id="UP000680866"/>
    </source>
</evidence>
<accession>A0A810NEM3</accession>
<dbReference type="KEGG" id="pry:Prubr_69440"/>
<evidence type="ECO:0008006" key="4">
    <source>
        <dbReference type="Google" id="ProtNLM"/>
    </source>
</evidence>
<feature type="region of interest" description="Disordered" evidence="1">
    <location>
        <begin position="1"/>
        <end position="105"/>
    </location>
</feature>
<reference evidence="2" key="1">
    <citation type="submission" date="2020-08" db="EMBL/GenBank/DDBJ databases">
        <title>Whole genome shotgun sequence of Polymorphospora rubra NBRC 101157.</title>
        <authorList>
            <person name="Komaki H."/>
            <person name="Tamura T."/>
        </authorList>
    </citation>
    <scope>NUCLEOTIDE SEQUENCE</scope>
    <source>
        <strain evidence="2">NBRC 101157</strain>
    </source>
</reference>
<sequence length="355" mass="33760">MPQPQPSEPPSGEPTAVGRAPVPGTAWPPVRPGGRLPAGPAWSGDQVPDQSVESDGRAPAGPAWSGDRVPDRSVESDGRAAAGAVGSGGGVPPVPPGAGAAPRPGRRRTVVGAVALALALVGGAGGGALAVRLAEPRTATSVVTASTVATGGTADLAAVAAAVAPSVVTIEVAAGGGTATGSGVVLSADGRILTNNHVVEDASGAVTVRLADGRTTRAGIVGTDPASDLAVLQAQGVDDLTPAVFGDSSAVRVGDTVLAVGSPLGLAGTVTAGIVSAVDRTADTLTGLIQTDAPVNAGSSGGAVVDTAGRVVGITVAIATTGTETGNIGVGFAIPSDTAESVVTRLVAQAGGAGR</sequence>
<evidence type="ECO:0000256" key="1">
    <source>
        <dbReference type="SAM" id="MobiDB-lite"/>
    </source>
</evidence>
<dbReference type="PANTHER" id="PTHR22939:SF129">
    <property type="entry name" value="SERINE PROTEASE HTRA2, MITOCHONDRIAL"/>
    <property type="match status" value="1"/>
</dbReference>
<protein>
    <recommendedName>
        <fullName evidence="4">Peptidase S1 and S6 chymotrypsin/Hap</fullName>
    </recommendedName>
</protein>
<evidence type="ECO:0000313" key="2">
    <source>
        <dbReference type="EMBL" id="BCJ69923.1"/>
    </source>
</evidence>
<dbReference type="Proteomes" id="UP000680866">
    <property type="component" value="Chromosome"/>
</dbReference>
<dbReference type="PRINTS" id="PR00834">
    <property type="entry name" value="PROTEASES2C"/>
</dbReference>
<name>A0A810NEM3_9ACTN</name>
<dbReference type="GO" id="GO:0006508">
    <property type="term" value="P:proteolysis"/>
    <property type="evidence" value="ECO:0007669"/>
    <property type="project" value="InterPro"/>
</dbReference>
<dbReference type="AlphaFoldDB" id="A0A810NEM3"/>
<dbReference type="InterPro" id="IPR009003">
    <property type="entry name" value="Peptidase_S1_PA"/>
</dbReference>